<sequence length="165" mass="19283">MKQVKWSLLLLIGGVLLTSCKNKGAQPSLESQDAPVLSVEHLQDSIQKLSDELAEERYFDIRFNEDGRYFFHENGIEDPEEFVRQQLMATNITKDENHPLISYRPRRNAKFQINKIKLLNHRWVICDFSDGLDWGELLIKMILNDDKTLSFEVLDQTLYVSEQKP</sequence>
<keyword evidence="2" id="KW-1185">Reference proteome</keyword>
<protein>
    <submittedName>
        <fullName evidence="1">Hydrolase</fullName>
    </submittedName>
</protein>
<dbReference type="PROSITE" id="PS51257">
    <property type="entry name" value="PROKAR_LIPOPROTEIN"/>
    <property type="match status" value="1"/>
</dbReference>
<dbReference type="EMBL" id="JAYKBW010000005">
    <property type="protein sequence ID" value="MEB3074751.1"/>
    <property type="molecule type" value="Genomic_DNA"/>
</dbReference>
<accession>A0ABU5ZBA0</accession>
<keyword evidence="1" id="KW-0378">Hydrolase</keyword>
<dbReference type="RefSeq" id="WP_323983087.1">
    <property type="nucleotide sequence ID" value="NZ_JAYKBW010000005.1"/>
</dbReference>
<dbReference type="GO" id="GO:0016787">
    <property type="term" value="F:hydrolase activity"/>
    <property type="evidence" value="ECO:0007669"/>
    <property type="project" value="UniProtKB-KW"/>
</dbReference>
<name>A0ABU5ZBA0_9FLAO</name>
<dbReference type="Proteomes" id="UP001311730">
    <property type="component" value="Unassembled WGS sequence"/>
</dbReference>
<reference evidence="1 2" key="1">
    <citation type="submission" date="2023-12" db="EMBL/GenBank/DDBJ databases">
        <title>Genomic sequences of Capnocytophaga and Parvimonas strains.</title>
        <authorList>
            <person name="Watt R.M."/>
            <person name="Wang M."/>
            <person name="Yang T."/>
            <person name="Tong W.M."/>
        </authorList>
    </citation>
    <scope>NUCLEOTIDE SEQUENCE [LARGE SCALE GENOMIC DNA]</scope>
    <source>
        <strain evidence="1 2">CCUG 13096</strain>
    </source>
</reference>
<organism evidence="1 2">
    <name type="scientific">Capnocytophaga gingivalis</name>
    <dbReference type="NCBI Taxonomy" id="1017"/>
    <lineage>
        <taxon>Bacteria</taxon>
        <taxon>Pseudomonadati</taxon>
        <taxon>Bacteroidota</taxon>
        <taxon>Flavobacteriia</taxon>
        <taxon>Flavobacteriales</taxon>
        <taxon>Flavobacteriaceae</taxon>
        <taxon>Capnocytophaga</taxon>
    </lineage>
</organism>
<comment type="caution">
    <text evidence="1">The sequence shown here is derived from an EMBL/GenBank/DDBJ whole genome shotgun (WGS) entry which is preliminary data.</text>
</comment>
<evidence type="ECO:0000313" key="2">
    <source>
        <dbReference type="Proteomes" id="UP001311730"/>
    </source>
</evidence>
<evidence type="ECO:0000313" key="1">
    <source>
        <dbReference type="EMBL" id="MEB3074751.1"/>
    </source>
</evidence>
<gene>
    <name evidence="1" type="ORF">VJJ08_05480</name>
</gene>
<proteinExistence type="predicted"/>